<dbReference type="EMBL" id="FOAJ01000004">
    <property type="protein sequence ID" value="SEK97230.1"/>
    <property type="molecule type" value="Genomic_DNA"/>
</dbReference>
<evidence type="ECO:0000256" key="14">
    <source>
        <dbReference type="ARBA" id="ARBA00033444"/>
    </source>
</evidence>
<comment type="subcellular location">
    <subcellularLocation>
        <location evidence="2">Cell inner membrane</location>
        <topology evidence="2">Single-pass membrane protein</topology>
    </subcellularLocation>
</comment>
<evidence type="ECO:0000256" key="6">
    <source>
        <dbReference type="ARBA" id="ARBA00021844"/>
    </source>
</evidence>
<dbReference type="PRINTS" id="PR01440">
    <property type="entry name" value="CELLSNTHASEB"/>
</dbReference>
<evidence type="ECO:0000256" key="1">
    <source>
        <dbReference type="ARBA" id="ARBA00002057"/>
    </source>
</evidence>
<dbReference type="Pfam" id="PF03170">
    <property type="entry name" value="BcsB"/>
    <property type="match status" value="1"/>
</dbReference>
<keyword evidence="10 15" id="KW-0812">Transmembrane</keyword>
<feature type="compositionally biased region" description="Pro residues" evidence="16">
    <location>
        <begin position="42"/>
        <end position="63"/>
    </location>
</feature>
<evidence type="ECO:0000256" key="16">
    <source>
        <dbReference type="SAM" id="MobiDB-lite"/>
    </source>
</evidence>
<evidence type="ECO:0000256" key="5">
    <source>
        <dbReference type="ARBA" id="ARBA00011437"/>
    </source>
</evidence>
<evidence type="ECO:0000256" key="3">
    <source>
        <dbReference type="ARBA" id="ARBA00005186"/>
    </source>
</evidence>
<dbReference type="AlphaFoldDB" id="A0A1H7LEH8"/>
<dbReference type="Proteomes" id="UP000199120">
    <property type="component" value="Unassembled WGS sequence"/>
</dbReference>
<keyword evidence="12 15" id="KW-1133">Transmembrane helix</keyword>
<dbReference type="RefSeq" id="WP_090547828.1">
    <property type="nucleotide sequence ID" value="NZ_FNSR01000002.1"/>
</dbReference>
<keyword evidence="18" id="KW-1185">Reference proteome</keyword>
<sequence length="778" mass="82800">MRVSFRPGLAAFVAGLLIVANLAAQAAPAGAPSPTAATAAPAPTPGSPPEALPAEPPVAPPSGPTRTRVLTLNEMGVYGPLPLRGPDPNGAMSVDVRTDEVVTAARLKLDYAYSPALIFPLSHLRVLLNGELITTLPLDKDGAGKQVSRTIDLDPRLFVDYNRITVQMIAHYTTDQCEDPYHSSLWTDISPTTSLALTTASVALPDSLALLPAPFFDRHDNRLLNLAFVLPQSSQPQTLRAAGIVASWFGSLADYRHARFTAATALPADSHAVVLAMPGATPPGVTLPEIKGPTVAVIDNPAAPPQSGRKLLVVAGRDQKELETAAEALVLGRAGMAGNLATIKSVDLGPRRRPYDAPNWAPVDRPIQFRELVTDPQQLQVSGYSPPLIRVNLRVPPDLYAWAHQSVPLDVHYRYTAPSTYNDSILNVSINDQLVRSERLRPQRASSDRFRLNVPLLSSIEANSVDQVGVPVFRVAANNQFQFLFHMDSQKTGLCASSATDVARASVDPDSSIDFSGFAHYTALPNLSYFATSGYPFSRMADLSDTAVVMPDAPNPQDLATMLTLLGRIGEWTGLPALRVDVVPAAKVAAAGGRDLLVIGTGSAGDLLAKWGKSLPMLIGHGGTELSLRDQRNGGAWTGLLADSRDNPTTPLGRASIAPSGPLAALIGFESPLESGRSVVAVVATSSAQLGGVLDALQDDSRVSQVRGDLAVFRDRQIDSLRVGDLYLVGDLPWYARFWVFISHYPALLAIAGILAGLVVALTVFWALSRLAVRRTGN</sequence>
<dbReference type="Gene3D" id="2.60.120.260">
    <property type="entry name" value="Galactose-binding domain-like"/>
    <property type="match status" value="2"/>
</dbReference>
<comment type="subunit">
    <text evidence="5 15">Tightly associated with the cellulose synthase catalytic subunit.</text>
</comment>
<feature type="transmembrane region" description="Helical" evidence="15">
    <location>
        <begin position="747"/>
        <end position="768"/>
    </location>
</feature>
<gene>
    <name evidence="17" type="ORF">SAMN05192542_104319</name>
</gene>
<dbReference type="InterPro" id="IPR018513">
    <property type="entry name" value="Cell_synthase_bac"/>
</dbReference>
<comment type="pathway">
    <text evidence="3 15">Glycan metabolism; bacterial cellulose biosynthesis.</text>
</comment>
<feature type="signal peptide" evidence="15">
    <location>
        <begin position="1"/>
        <end position="26"/>
    </location>
</feature>
<dbReference type="STRING" id="416943.SAMN05445871_3859"/>
<dbReference type="UniPathway" id="UPA00694"/>
<keyword evidence="8 15" id="KW-0997">Cell inner membrane</keyword>
<evidence type="ECO:0000256" key="13">
    <source>
        <dbReference type="ARBA" id="ARBA00023136"/>
    </source>
</evidence>
<keyword evidence="15" id="KW-0732">Signal</keyword>
<keyword evidence="13 15" id="KW-0472">Membrane</keyword>
<feature type="compositionally biased region" description="Low complexity" evidence="16">
    <location>
        <begin position="30"/>
        <end position="41"/>
    </location>
</feature>
<dbReference type="GO" id="GO:0005886">
    <property type="term" value="C:plasma membrane"/>
    <property type="evidence" value="ECO:0007669"/>
    <property type="project" value="UniProtKB-SubCell"/>
</dbReference>
<evidence type="ECO:0000256" key="12">
    <source>
        <dbReference type="ARBA" id="ARBA00022989"/>
    </source>
</evidence>
<dbReference type="GO" id="GO:0006011">
    <property type="term" value="P:UDP-alpha-D-glucose metabolic process"/>
    <property type="evidence" value="ECO:0007669"/>
    <property type="project" value="InterPro"/>
</dbReference>
<evidence type="ECO:0000256" key="9">
    <source>
        <dbReference type="ARBA" id="ARBA00022636"/>
    </source>
</evidence>
<comment type="similarity">
    <text evidence="4 15">Belongs to the AcsB/BcsB family.</text>
</comment>
<keyword evidence="11 15" id="KW-0135">Cellulose biosynthesis</keyword>
<proteinExistence type="inferred from homology"/>
<dbReference type="OrthoDB" id="9806702at2"/>
<comment type="function">
    <text evidence="1 15">Binds the cellulose synthase activator, bis-(3'-5') cyclic diguanylic acid (c-di-GMP).</text>
</comment>
<reference evidence="18" key="1">
    <citation type="submission" date="2016-10" db="EMBL/GenBank/DDBJ databases">
        <authorList>
            <person name="Varghese N."/>
            <person name="Submissions S."/>
        </authorList>
    </citation>
    <scope>NUCLEOTIDE SEQUENCE [LARGE SCALE GENOMIC DNA]</scope>
    <source>
        <strain evidence="18">LMG 26416</strain>
    </source>
</reference>
<evidence type="ECO:0000256" key="10">
    <source>
        <dbReference type="ARBA" id="ARBA00022692"/>
    </source>
</evidence>
<dbReference type="InterPro" id="IPR003920">
    <property type="entry name" value="Cell_synth_B"/>
</dbReference>
<feature type="chain" id="PRO_5016187273" description="Cyclic di-GMP-binding protein" evidence="15">
    <location>
        <begin position="27"/>
        <end position="778"/>
    </location>
</feature>
<feature type="region of interest" description="Disordered" evidence="16">
    <location>
        <begin position="30"/>
        <end position="66"/>
    </location>
</feature>
<evidence type="ECO:0000313" key="17">
    <source>
        <dbReference type="EMBL" id="SEK97230.1"/>
    </source>
</evidence>
<evidence type="ECO:0000256" key="7">
    <source>
        <dbReference type="ARBA" id="ARBA00022475"/>
    </source>
</evidence>
<evidence type="ECO:0000256" key="2">
    <source>
        <dbReference type="ARBA" id="ARBA00004377"/>
    </source>
</evidence>
<dbReference type="PANTHER" id="PTHR39083:SF1">
    <property type="entry name" value="CYCLIC DI-GMP-BINDING PROTEIN"/>
    <property type="match status" value="1"/>
</dbReference>
<evidence type="ECO:0000256" key="8">
    <source>
        <dbReference type="ARBA" id="ARBA00022519"/>
    </source>
</evidence>
<dbReference type="NCBIfam" id="NF008323">
    <property type="entry name" value="PRK11114.1-1"/>
    <property type="match status" value="1"/>
</dbReference>
<keyword evidence="9 15" id="KW-0973">c-di-GMP</keyword>
<organism evidence="17 18">
    <name type="scientific">Paraburkholderia caballeronis</name>
    <dbReference type="NCBI Taxonomy" id="416943"/>
    <lineage>
        <taxon>Bacteria</taxon>
        <taxon>Pseudomonadati</taxon>
        <taxon>Pseudomonadota</taxon>
        <taxon>Betaproteobacteria</taxon>
        <taxon>Burkholderiales</taxon>
        <taxon>Burkholderiaceae</taxon>
        <taxon>Paraburkholderia</taxon>
    </lineage>
</organism>
<keyword evidence="7 15" id="KW-1003">Cell membrane</keyword>
<evidence type="ECO:0000256" key="15">
    <source>
        <dbReference type="RuleBase" id="RU365021"/>
    </source>
</evidence>
<dbReference type="GO" id="GO:0030244">
    <property type="term" value="P:cellulose biosynthetic process"/>
    <property type="evidence" value="ECO:0007669"/>
    <property type="project" value="UniProtKB-KW"/>
</dbReference>
<evidence type="ECO:0000256" key="11">
    <source>
        <dbReference type="ARBA" id="ARBA00022916"/>
    </source>
</evidence>
<evidence type="ECO:0000256" key="4">
    <source>
        <dbReference type="ARBA" id="ARBA00010714"/>
    </source>
</evidence>
<name>A0A1H7LEH8_9BURK</name>
<accession>A0A1H7LEH8</accession>
<evidence type="ECO:0000313" key="18">
    <source>
        <dbReference type="Proteomes" id="UP000199120"/>
    </source>
</evidence>
<dbReference type="PANTHER" id="PTHR39083">
    <property type="entry name" value="CYCLIC DI-GMP-BINDING PROTEIN"/>
    <property type="match status" value="1"/>
</dbReference>
<protein>
    <recommendedName>
        <fullName evidence="6 15">Cyclic di-GMP-binding protein</fullName>
    </recommendedName>
    <alternativeName>
        <fullName evidence="14 15">Cellulose synthase regulatory subunit</fullName>
    </alternativeName>
</protein>